<feature type="transmembrane region" description="Helical" evidence="8">
    <location>
        <begin position="146"/>
        <end position="166"/>
    </location>
</feature>
<protein>
    <recommendedName>
        <fullName evidence="11">Glycosylphosphatidylinositol anchor biosynthesis protein 11</fullName>
    </recommendedName>
</protein>
<dbReference type="VEuPathDB" id="FungiDB:PV09_05170"/>
<proteinExistence type="predicted"/>
<evidence type="ECO:0000256" key="7">
    <source>
        <dbReference type="ARBA" id="ARBA00023136"/>
    </source>
</evidence>
<evidence type="ECO:0000256" key="5">
    <source>
        <dbReference type="ARBA" id="ARBA00022824"/>
    </source>
</evidence>
<evidence type="ECO:0000313" key="10">
    <source>
        <dbReference type="Proteomes" id="UP000053259"/>
    </source>
</evidence>
<dbReference type="OrthoDB" id="17366at2759"/>
<evidence type="ECO:0008006" key="11">
    <source>
        <dbReference type="Google" id="ProtNLM"/>
    </source>
</evidence>
<evidence type="ECO:0000256" key="1">
    <source>
        <dbReference type="ARBA" id="ARBA00004477"/>
    </source>
</evidence>
<feature type="transmembrane region" description="Helical" evidence="8">
    <location>
        <begin position="178"/>
        <end position="201"/>
    </location>
</feature>
<evidence type="ECO:0000256" key="4">
    <source>
        <dbReference type="ARBA" id="ARBA00022692"/>
    </source>
</evidence>
<dbReference type="HOGENOM" id="CLU_069429_1_0_1"/>
<name>A0A0D2AXG6_9PEZI</name>
<gene>
    <name evidence="9" type="ORF">PV09_05170</name>
</gene>
<dbReference type="InterPro" id="IPR009580">
    <property type="entry name" value="GPI_biosynthesis_protein_Pig-F"/>
</dbReference>
<comment type="pathway">
    <text evidence="2">Glycolipid biosynthesis; glycosylphosphatidylinositol-anchor biosynthesis.</text>
</comment>
<dbReference type="Proteomes" id="UP000053259">
    <property type="component" value="Unassembled WGS sequence"/>
</dbReference>
<evidence type="ECO:0000313" key="9">
    <source>
        <dbReference type="EMBL" id="KIW03874.1"/>
    </source>
</evidence>
<keyword evidence="10" id="KW-1185">Reference proteome</keyword>
<dbReference type="GO" id="GO:0006506">
    <property type="term" value="P:GPI anchor biosynthetic process"/>
    <property type="evidence" value="ECO:0007669"/>
    <property type="project" value="UniProtKB-UniPathway"/>
</dbReference>
<dbReference type="EMBL" id="KN847543">
    <property type="protein sequence ID" value="KIW03874.1"/>
    <property type="molecule type" value="Genomic_DNA"/>
</dbReference>
<organism evidence="9 10">
    <name type="scientific">Verruconis gallopava</name>
    <dbReference type="NCBI Taxonomy" id="253628"/>
    <lineage>
        <taxon>Eukaryota</taxon>
        <taxon>Fungi</taxon>
        <taxon>Dikarya</taxon>
        <taxon>Ascomycota</taxon>
        <taxon>Pezizomycotina</taxon>
        <taxon>Dothideomycetes</taxon>
        <taxon>Pleosporomycetidae</taxon>
        <taxon>Venturiales</taxon>
        <taxon>Sympoventuriaceae</taxon>
        <taxon>Verruconis</taxon>
    </lineage>
</organism>
<dbReference type="GeneID" id="27313143"/>
<reference evidence="9 10" key="1">
    <citation type="submission" date="2015-01" db="EMBL/GenBank/DDBJ databases">
        <title>The Genome Sequence of Ochroconis gallopava CBS43764.</title>
        <authorList>
            <consortium name="The Broad Institute Genomics Platform"/>
            <person name="Cuomo C."/>
            <person name="de Hoog S."/>
            <person name="Gorbushina A."/>
            <person name="Stielow B."/>
            <person name="Teixiera M."/>
            <person name="Abouelleil A."/>
            <person name="Chapman S.B."/>
            <person name="Priest M."/>
            <person name="Young S.K."/>
            <person name="Wortman J."/>
            <person name="Nusbaum C."/>
            <person name="Birren B."/>
        </authorList>
    </citation>
    <scope>NUCLEOTIDE SEQUENCE [LARGE SCALE GENOMIC DNA]</scope>
    <source>
        <strain evidence="9 10">CBS 43764</strain>
    </source>
</reference>
<keyword evidence="6 8" id="KW-1133">Transmembrane helix</keyword>
<keyword evidence="5" id="KW-0256">Endoplasmic reticulum</keyword>
<evidence type="ECO:0000256" key="8">
    <source>
        <dbReference type="SAM" id="Phobius"/>
    </source>
</evidence>
<dbReference type="InParanoid" id="A0A0D2AXG6"/>
<feature type="transmembrane region" description="Helical" evidence="8">
    <location>
        <begin position="113"/>
        <end position="140"/>
    </location>
</feature>
<dbReference type="GO" id="GO:0005789">
    <property type="term" value="C:endoplasmic reticulum membrane"/>
    <property type="evidence" value="ECO:0007669"/>
    <property type="project" value="UniProtKB-SubCell"/>
</dbReference>
<keyword evidence="4 8" id="KW-0812">Transmembrane</keyword>
<feature type="transmembrane region" description="Helical" evidence="8">
    <location>
        <begin position="221"/>
        <end position="240"/>
    </location>
</feature>
<comment type="subcellular location">
    <subcellularLocation>
        <location evidence="1">Endoplasmic reticulum membrane</location>
        <topology evidence="1">Multi-pass membrane protein</topology>
    </subcellularLocation>
</comment>
<evidence type="ECO:0000256" key="3">
    <source>
        <dbReference type="ARBA" id="ARBA00022502"/>
    </source>
</evidence>
<keyword evidence="3" id="KW-0337">GPI-anchor biosynthesis</keyword>
<accession>A0A0D2AXG6</accession>
<evidence type="ECO:0000256" key="2">
    <source>
        <dbReference type="ARBA" id="ARBA00004687"/>
    </source>
</evidence>
<keyword evidence="7 8" id="KW-0472">Membrane</keyword>
<evidence type="ECO:0000256" key="6">
    <source>
        <dbReference type="ARBA" id="ARBA00022989"/>
    </source>
</evidence>
<dbReference type="AlphaFoldDB" id="A0A0D2AXG6"/>
<sequence length="249" mass="26342">MSASTPLRQQTKLQYSPVSLLDTDVARLYAHIHPITLLSIYFLSFKLIVADPISALSSLLLPLATLQAAYVVVCFPPTGSHAVPGHKSGGPAKGGALKKGAKTKGEITLGMRVIPALISLLLSLSLGTPLFLFLTVLFGAPITTHIPHTVLLAAHLSLLTALPIIYTRGIDRSTWRAVGALLLPIDETFGAAVGACLGAWVGAVPIPLDWDRDWQRWPVTVLTGAYVGWAVGKTVGAFLFKGAIINLGP</sequence>
<dbReference type="Pfam" id="PF06699">
    <property type="entry name" value="PIG-F"/>
    <property type="match status" value="1"/>
</dbReference>
<dbReference type="UniPathway" id="UPA00196"/>
<dbReference type="STRING" id="253628.A0A0D2AXG6"/>
<dbReference type="RefSeq" id="XP_016213743.1">
    <property type="nucleotide sequence ID" value="XM_016358642.1"/>
</dbReference>